<dbReference type="NCBIfam" id="TIGR01730">
    <property type="entry name" value="RND_mfp"/>
    <property type="match status" value="1"/>
</dbReference>
<evidence type="ECO:0000259" key="6">
    <source>
        <dbReference type="Pfam" id="PF25917"/>
    </source>
</evidence>
<dbReference type="SUPFAM" id="SSF111369">
    <property type="entry name" value="HlyD-like secretion proteins"/>
    <property type="match status" value="1"/>
</dbReference>
<dbReference type="PANTHER" id="PTHR30158:SF3">
    <property type="entry name" value="MULTIDRUG EFFLUX PUMP SUBUNIT ACRA-RELATED"/>
    <property type="match status" value="1"/>
</dbReference>
<keyword evidence="3" id="KW-0175">Coiled coil</keyword>
<keyword evidence="10" id="KW-1185">Reference proteome</keyword>
<dbReference type="Pfam" id="PF25917">
    <property type="entry name" value="BSH_RND"/>
    <property type="match status" value="1"/>
</dbReference>
<accession>A0A290QKA4</accession>
<dbReference type="InterPro" id="IPR058624">
    <property type="entry name" value="MdtA-like_HH"/>
</dbReference>
<dbReference type="Gene3D" id="2.40.50.100">
    <property type="match status" value="1"/>
</dbReference>
<dbReference type="GO" id="GO:0046677">
    <property type="term" value="P:response to antibiotic"/>
    <property type="evidence" value="ECO:0007669"/>
    <property type="project" value="TreeGrafter"/>
</dbReference>
<dbReference type="EMBL" id="CP023344">
    <property type="protein sequence ID" value="ATC64302.1"/>
    <property type="molecule type" value="Genomic_DNA"/>
</dbReference>
<evidence type="ECO:0000259" key="5">
    <source>
        <dbReference type="Pfam" id="PF25876"/>
    </source>
</evidence>
<dbReference type="InterPro" id="IPR058626">
    <property type="entry name" value="MdtA-like_b-barrel"/>
</dbReference>
<feature type="domain" description="Multidrug resistance protein MdtA-like beta-barrel" evidence="7">
    <location>
        <begin position="218"/>
        <end position="309"/>
    </location>
</feature>
<gene>
    <name evidence="9" type="ORF">CMV30_10245</name>
</gene>
<dbReference type="GO" id="GO:0005886">
    <property type="term" value="C:plasma membrane"/>
    <property type="evidence" value="ECO:0007669"/>
    <property type="project" value="UniProtKB-SubCell"/>
</dbReference>
<dbReference type="GO" id="GO:0022857">
    <property type="term" value="F:transmembrane transporter activity"/>
    <property type="evidence" value="ECO:0007669"/>
    <property type="project" value="InterPro"/>
</dbReference>
<evidence type="ECO:0000256" key="1">
    <source>
        <dbReference type="ARBA" id="ARBA00004196"/>
    </source>
</evidence>
<dbReference type="Gene3D" id="2.40.30.170">
    <property type="match status" value="1"/>
</dbReference>
<name>A0A290QKA4_9BACT</name>
<dbReference type="Gene3D" id="2.40.420.20">
    <property type="match status" value="1"/>
</dbReference>
<dbReference type="PANTHER" id="PTHR30158">
    <property type="entry name" value="ACRA/E-RELATED COMPONENT OF DRUG EFFLUX TRANSPORTER"/>
    <property type="match status" value="1"/>
</dbReference>
<dbReference type="Pfam" id="PF25944">
    <property type="entry name" value="Beta-barrel_RND"/>
    <property type="match status" value="1"/>
</dbReference>
<dbReference type="FunFam" id="2.40.420.20:FF:000001">
    <property type="entry name" value="Efflux RND transporter periplasmic adaptor subunit"/>
    <property type="match status" value="1"/>
</dbReference>
<dbReference type="Pfam" id="PF25876">
    <property type="entry name" value="HH_MFP_RND"/>
    <property type="match status" value="1"/>
</dbReference>
<feature type="region of interest" description="Disordered" evidence="4">
    <location>
        <begin position="382"/>
        <end position="403"/>
    </location>
</feature>
<feature type="domain" description="Multidrug resistance protein MdtA-like barrel-sandwich hybrid" evidence="6">
    <location>
        <begin position="71"/>
        <end position="214"/>
    </location>
</feature>
<reference evidence="9 10" key="1">
    <citation type="submission" date="2017-09" db="EMBL/GenBank/DDBJ databases">
        <title>Complete genome sequence of Verrucomicrobial strain HZ-65, isolated from freshwater.</title>
        <authorList>
            <person name="Choi A."/>
        </authorList>
    </citation>
    <scope>NUCLEOTIDE SEQUENCE [LARGE SCALE GENOMIC DNA]</scope>
    <source>
        <strain evidence="9 10">HZ-65</strain>
    </source>
</reference>
<proteinExistence type="inferred from homology"/>
<dbReference type="Pfam" id="PF25967">
    <property type="entry name" value="RND-MFP_C"/>
    <property type="match status" value="1"/>
</dbReference>
<dbReference type="PROSITE" id="PS51257">
    <property type="entry name" value="PROKAR_LIPOPROTEIN"/>
    <property type="match status" value="1"/>
</dbReference>
<evidence type="ECO:0000256" key="2">
    <source>
        <dbReference type="ARBA" id="ARBA00009477"/>
    </source>
</evidence>
<evidence type="ECO:0000259" key="8">
    <source>
        <dbReference type="Pfam" id="PF25967"/>
    </source>
</evidence>
<dbReference type="RefSeq" id="WP_096055934.1">
    <property type="nucleotide sequence ID" value="NZ_CP023344.1"/>
</dbReference>
<dbReference type="Proteomes" id="UP000217265">
    <property type="component" value="Chromosome"/>
</dbReference>
<organism evidence="9 10">
    <name type="scientific">Nibricoccus aquaticus</name>
    <dbReference type="NCBI Taxonomy" id="2576891"/>
    <lineage>
        <taxon>Bacteria</taxon>
        <taxon>Pseudomonadati</taxon>
        <taxon>Verrucomicrobiota</taxon>
        <taxon>Opitutia</taxon>
        <taxon>Opitutales</taxon>
        <taxon>Opitutaceae</taxon>
        <taxon>Nibricoccus</taxon>
    </lineage>
</organism>
<dbReference type="KEGG" id="vbh:CMV30_10245"/>
<evidence type="ECO:0000313" key="9">
    <source>
        <dbReference type="EMBL" id="ATC64302.1"/>
    </source>
</evidence>
<protein>
    <submittedName>
        <fullName evidence="9">Efflux transporter periplasmic adaptor subunit</fullName>
    </submittedName>
</protein>
<evidence type="ECO:0000256" key="3">
    <source>
        <dbReference type="SAM" id="Coils"/>
    </source>
</evidence>
<evidence type="ECO:0000313" key="10">
    <source>
        <dbReference type="Proteomes" id="UP000217265"/>
    </source>
</evidence>
<evidence type="ECO:0000256" key="4">
    <source>
        <dbReference type="SAM" id="MobiDB-lite"/>
    </source>
</evidence>
<dbReference type="InterPro" id="IPR058625">
    <property type="entry name" value="MdtA-like_BSH"/>
</dbReference>
<dbReference type="OrthoDB" id="9801814at2"/>
<comment type="subcellular location">
    <subcellularLocation>
        <location evidence="1">Cell envelope</location>
    </subcellularLocation>
</comment>
<sequence length="403" mass="42046">MTPENHRTSFRRPVAAIAFTTLAAAAIFLAGCGKKSTAAATPPPLEVAVLTIAPESVTLTQELPGRTSAFRLAEVRARISGIVQKRLFTEGADVKEGDVLFEIDPAPYQAALDSARASLARAEANLVAAQSQADRFKGLVATNAISQQNYDNAIASQLGFAADAAAGKAAVKTAEINLGYTRVTSPISGRIGRAYVTEGAYVQQGTATLLATVQQLDPLYIDLSQSADEVLRLKDALASGRLQRASDGAAKLSLILASNQPYPHPGALQFSDVSVNPGTGSVTLRAIVPNPDANLLPGMFVRARLEEGTSSDAILVPQSVVSRNSKGEATAMIVNAENKVELRVLQTARTVGTRWLVAGGLKPGDRVITNNLQKIRPGAVVKPVPASTASASPAPQSAQTAAH</sequence>
<feature type="coiled-coil region" evidence="3">
    <location>
        <begin position="112"/>
        <end position="139"/>
    </location>
</feature>
<dbReference type="Gene3D" id="1.10.287.470">
    <property type="entry name" value="Helix hairpin bin"/>
    <property type="match status" value="1"/>
</dbReference>
<dbReference type="AlphaFoldDB" id="A0A290QKA4"/>
<evidence type="ECO:0000259" key="7">
    <source>
        <dbReference type="Pfam" id="PF25944"/>
    </source>
</evidence>
<dbReference type="InterPro" id="IPR058627">
    <property type="entry name" value="MdtA-like_C"/>
</dbReference>
<comment type="similarity">
    <text evidence="2">Belongs to the membrane fusion protein (MFP) (TC 8.A.1) family.</text>
</comment>
<dbReference type="InterPro" id="IPR006143">
    <property type="entry name" value="RND_pump_MFP"/>
</dbReference>
<feature type="domain" description="Multidrug resistance protein MdtA-like C-terminal permuted SH3" evidence="8">
    <location>
        <begin position="312"/>
        <end position="374"/>
    </location>
</feature>
<feature type="domain" description="Multidrug resistance protein MdtA-like alpha-helical hairpin" evidence="5">
    <location>
        <begin position="112"/>
        <end position="181"/>
    </location>
</feature>